<evidence type="ECO:0000313" key="7">
    <source>
        <dbReference type="Proteomes" id="UP000004947"/>
    </source>
</evidence>
<feature type="domain" description="Cytochrome c" evidence="5">
    <location>
        <begin position="21"/>
        <end position="100"/>
    </location>
</feature>
<evidence type="ECO:0000313" key="6">
    <source>
        <dbReference type="EMBL" id="EDM25054.1"/>
    </source>
</evidence>
<keyword evidence="1 4" id="KW-0349">Heme</keyword>
<accession>A6DTF0</accession>
<dbReference type="PROSITE" id="PS51007">
    <property type="entry name" value="CYTC"/>
    <property type="match status" value="1"/>
</dbReference>
<keyword evidence="7" id="KW-1185">Reference proteome</keyword>
<protein>
    <submittedName>
        <fullName evidence="6">Cytochrome-c oxidase fixP chain</fullName>
    </submittedName>
</protein>
<dbReference type="EMBL" id="ABCK01000037">
    <property type="protein sequence ID" value="EDM25054.1"/>
    <property type="molecule type" value="Genomic_DNA"/>
</dbReference>
<dbReference type="Pfam" id="PF13442">
    <property type="entry name" value="Cytochrome_CBB3"/>
    <property type="match status" value="1"/>
</dbReference>
<keyword evidence="2 4" id="KW-0479">Metal-binding</keyword>
<evidence type="ECO:0000259" key="5">
    <source>
        <dbReference type="PROSITE" id="PS51007"/>
    </source>
</evidence>
<dbReference type="STRING" id="313628.LNTAR_09956"/>
<evidence type="ECO:0000256" key="3">
    <source>
        <dbReference type="ARBA" id="ARBA00023004"/>
    </source>
</evidence>
<dbReference type="RefSeq" id="WP_007281099.1">
    <property type="nucleotide sequence ID" value="NZ_ABCK01000037.1"/>
</dbReference>
<dbReference type="AlphaFoldDB" id="A6DTF0"/>
<sequence>MKKQSFFIIVIALAIGLHGGESITRGKALYDTVCFACHGKKLEGAAGPNLKDFEWLHGASREQIISSIKKGFPEKGMVAFGALYNEQQIADLANYVLSRQEGVRSMEYKIYHNVTMDSGIDWKGKRADKQGQSLPPTISLTLPEVDQFAMKFEGELLIPKDLVGNYQVRGVIRQKRGFELFVDGKKVDLSLMKGGRFQGAVELTAGNHHLEVFYIKDFRDGTLLLDLYGKTHIPLAAQSYQKSKTSSLIVKANDSYLISRKRIAELPAGAIVVNHKDQISYAIDPKTASINAIWQGKSLDIGPNIYARGQQTAKLLGEHLFPYKKDLKLLINGQVPQLRFKGYEKAAKPR</sequence>
<reference evidence="6 7" key="1">
    <citation type="journal article" date="2010" name="J. Bacteriol.">
        <title>Genome sequence of Lentisphaera araneosa HTCC2155T, the type species of the order Lentisphaerales in the phylum Lentisphaerae.</title>
        <authorList>
            <person name="Thrash J.C."/>
            <person name="Cho J.C."/>
            <person name="Vergin K.L."/>
            <person name="Morris R.M."/>
            <person name="Giovannoni S.J."/>
        </authorList>
    </citation>
    <scope>NUCLEOTIDE SEQUENCE [LARGE SCALE GENOMIC DNA]</scope>
    <source>
        <strain evidence="6 7">HTCC2155</strain>
    </source>
</reference>
<dbReference type="PANTHER" id="PTHR33751">
    <property type="entry name" value="CBB3-TYPE CYTOCHROME C OXIDASE SUBUNIT FIXP"/>
    <property type="match status" value="1"/>
</dbReference>
<dbReference type="GO" id="GO:0046872">
    <property type="term" value="F:metal ion binding"/>
    <property type="evidence" value="ECO:0007669"/>
    <property type="project" value="UniProtKB-KW"/>
</dbReference>
<dbReference type="eggNOG" id="COG2010">
    <property type="taxonomic scope" value="Bacteria"/>
</dbReference>
<dbReference type="GO" id="GO:0020037">
    <property type="term" value="F:heme binding"/>
    <property type="evidence" value="ECO:0007669"/>
    <property type="project" value="InterPro"/>
</dbReference>
<dbReference type="InterPro" id="IPR036909">
    <property type="entry name" value="Cyt_c-like_dom_sf"/>
</dbReference>
<dbReference type="GO" id="GO:0009055">
    <property type="term" value="F:electron transfer activity"/>
    <property type="evidence" value="ECO:0007669"/>
    <property type="project" value="InterPro"/>
</dbReference>
<gene>
    <name evidence="6" type="ORF">LNTAR_09956</name>
</gene>
<dbReference type="InterPro" id="IPR050597">
    <property type="entry name" value="Cytochrome_c_Oxidase_Subunit"/>
</dbReference>
<dbReference type="InterPro" id="IPR009056">
    <property type="entry name" value="Cyt_c-like_dom"/>
</dbReference>
<evidence type="ECO:0000256" key="2">
    <source>
        <dbReference type="ARBA" id="ARBA00022723"/>
    </source>
</evidence>
<organism evidence="6 7">
    <name type="scientific">Lentisphaera araneosa HTCC2155</name>
    <dbReference type="NCBI Taxonomy" id="313628"/>
    <lineage>
        <taxon>Bacteria</taxon>
        <taxon>Pseudomonadati</taxon>
        <taxon>Lentisphaerota</taxon>
        <taxon>Lentisphaeria</taxon>
        <taxon>Lentisphaerales</taxon>
        <taxon>Lentisphaeraceae</taxon>
        <taxon>Lentisphaera</taxon>
    </lineage>
</organism>
<comment type="caution">
    <text evidence="6">The sequence shown here is derived from an EMBL/GenBank/DDBJ whole genome shotgun (WGS) entry which is preliminary data.</text>
</comment>
<proteinExistence type="predicted"/>
<feature type="non-terminal residue" evidence="6">
    <location>
        <position position="350"/>
    </location>
</feature>
<dbReference type="PANTHER" id="PTHR33751:SF1">
    <property type="entry name" value="CBB3-TYPE CYTOCHROME C OXIDASE SUBUNIT FIXP"/>
    <property type="match status" value="1"/>
</dbReference>
<dbReference type="Gene3D" id="1.10.760.10">
    <property type="entry name" value="Cytochrome c-like domain"/>
    <property type="match status" value="1"/>
</dbReference>
<evidence type="ECO:0000256" key="4">
    <source>
        <dbReference type="PROSITE-ProRule" id="PRU00433"/>
    </source>
</evidence>
<evidence type="ECO:0000256" key="1">
    <source>
        <dbReference type="ARBA" id="ARBA00022617"/>
    </source>
</evidence>
<keyword evidence="3 4" id="KW-0408">Iron</keyword>
<name>A6DTF0_9BACT</name>
<dbReference type="Proteomes" id="UP000004947">
    <property type="component" value="Unassembled WGS sequence"/>
</dbReference>
<dbReference type="SUPFAM" id="SSF46626">
    <property type="entry name" value="Cytochrome c"/>
    <property type="match status" value="1"/>
</dbReference>